<dbReference type="GeneID" id="98406445"/>
<protein>
    <submittedName>
        <fullName evidence="2">DUF4437 domain-containing protein</fullName>
    </submittedName>
</protein>
<dbReference type="InterPro" id="IPR025979">
    <property type="entry name" value="ChrR-like_cupin_dom"/>
</dbReference>
<dbReference type="Gene3D" id="2.60.120.10">
    <property type="entry name" value="Jelly Rolls"/>
    <property type="match status" value="1"/>
</dbReference>
<proteinExistence type="predicted"/>
<evidence type="ECO:0000259" key="1">
    <source>
        <dbReference type="Pfam" id="PF12973"/>
    </source>
</evidence>
<geneLocation type="plasmid" evidence="2 3">
    <name>pRK1-1</name>
</geneLocation>
<dbReference type="EMBL" id="CP062805">
    <property type="protein sequence ID" value="QOT81839.1"/>
    <property type="molecule type" value="Genomic_DNA"/>
</dbReference>
<keyword evidence="2" id="KW-0614">Plasmid</keyword>
<gene>
    <name evidence="2" type="ORF">F7R26_036340</name>
</gene>
<dbReference type="RefSeq" id="WP_058697564.1">
    <property type="nucleotide sequence ID" value="NZ_CP062805.1"/>
</dbReference>
<dbReference type="InterPro" id="IPR014710">
    <property type="entry name" value="RmlC-like_jellyroll"/>
</dbReference>
<organism evidence="2 3">
    <name type="scientific">Cupriavidus basilensis</name>
    <dbReference type="NCBI Taxonomy" id="68895"/>
    <lineage>
        <taxon>Bacteria</taxon>
        <taxon>Pseudomonadati</taxon>
        <taxon>Pseudomonadota</taxon>
        <taxon>Betaproteobacteria</taxon>
        <taxon>Burkholderiales</taxon>
        <taxon>Burkholderiaceae</taxon>
        <taxon>Cupriavidus</taxon>
    </lineage>
</organism>
<dbReference type="Pfam" id="PF12973">
    <property type="entry name" value="Cupin_7"/>
    <property type="match status" value="1"/>
</dbReference>
<dbReference type="SUPFAM" id="SSF51182">
    <property type="entry name" value="RmlC-like cupins"/>
    <property type="match status" value="1"/>
</dbReference>
<reference evidence="2 3" key="1">
    <citation type="submission" date="2020-10" db="EMBL/GenBank/DDBJ databases">
        <title>Complete genome sequence of Cupriavidus basilensis CCUG 49340T.</title>
        <authorList>
            <person name="Salva-Serra F."/>
            <person name="Donoso R.A."/>
            <person name="Cho K.H."/>
            <person name="Yoo J.A."/>
            <person name="Lee K."/>
            <person name="Yoon S.-H."/>
            <person name="Perez-Pantoja D."/>
            <person name="Moore E.R.B."/>
        </authorList>
    </citation>
    <scope>NUCLEOTIDE SEQUENCE [LARGE SCALE GENOMIC DNA]</scope>
    <source>
        <strain evidence="3">CCUG 49340</strain>
        <plasmid evidence="2 3">pRK1-1</plasmid>
    </source>
</reference>
<sequence length="125" mass="14041">MNMPIKSVDTNRVPWEFLEIPELGAKLPVKTCHVDDETGVSISKICYKAGFINRSHWHNCSHGIYVLDGILKTHAGEFGPGSFVWFQEGTTMFHGATEDNDVTFLFITNKAFDIHYEHIEGARAG</sequence>
<accession>A0A643G0U0</accession>
<evidence type="ECO:0000313" key="3">
    <source>
        <dbReference type="Proteomes" id="UP000397656"/>
    </source>
</evidence>
<dbReference type="AlphaFoldDB" id="A0A643G0U0"/>
<evidence type="ECO:0000313" key="2">
    <source>
        <dbReference type="EMBL" id="QOT81839.1"/>
    </source>
</evidence>
<feature type="domain" description="ChrR-like cupin" evidence="1">
    <location>
        <begin position="8"/>
        <end position="111"/>
    </location>
</feature>
<dbReference type="InterPro" id="IPR011051">
    <property type="entry name" value="RmlC_Cupin_sf"/>
</dbReference>
<name>A0A643G0U0_9BURK</name>
<dbReference type="Proteomes" id="UP000397656">
    <property type="component" value="Plasmid pRK1-1"/>
</dbReference>